<gene>
    <name evidence="4" type="ORF">CQR46_0526</name>
</gene>
<keyword evidence="2" id="KW-0028">Amino-acid biosynthesis</keyword>
<keyword evidence="2" id="KW-0057">Aromatic amino acid biosynthesis</keyword>
<evidence type="ECO:0000259" key="3">
    <source>
        <dbReference type="Pfam" id="PF08501"/>
    </source>
</evidence>
<comment type="caution">
    <text evidence="4">The sequence shown here is derived from an EMBL/GenBank/DDBJ whole genome shotgun (WGS) entry which is preliminary data.</text>
</comment>
<dbReference type="GO" id="GO:0050661">
    <property type="term" value="F:NADP binding"/>
    <property type="evidence" value="ECO:0007669"/>
    <property type="project" value="TreeGrafter"/>
</dbReference>
<dbReference type="InterPro" id="IPR022893">
    <property type="entry name" value="Shikimate_DH_fam"/>
</dbReference>
<dbReference type="Pfam" id="PF08501">
    <property type="entry name" value="Shikimate_dh_N"/>
    <property type="match status" value="1"/>
</dbReference>
<dbReference type="NCBIfam" id="NF001311">
    <property type="entry name" value="PRK00258.1-3"/>
    <property type="match status" value="1"/>
</dbReference>
<dbReference type="InterPro" id="IPR046346">
    <property type="entry name" value="Aminoacid_DH-like_N_sf"/>
</dbReference>
<dbReference type="GO" id="GO:0009423">
    <property type="term" value="P:chorismate biosynthetic process"/>
    <property type="evidence" value="ECO:0007669"/>
    <property type="project" value="TreeGrafter"/>
</dbReference>
<evidence type="ECO:0000313" key="5">
    <source>
        <dbReference type="Proteomes" id="UP000233730"/>
    </source>
</evidence>
<dbReference type="Gene3D" id="3.40.50.10860">
    <property type="entry name" value="Leucine Dehydrogenase, chain A, domain 1"/>
    <property type="match status" value="1"/>
</dbReference>
<dbReference type="SUPFAM" id="SSF53223">
    <property type="entry name" value="Aminoacid dehydrogenase-like, N-terminal domain"/>
    <property type="match status" value="1"/>
</dbReference>
<dbReference type="PANTHER" id="PTHR21089">
    <property type="entry name" value="SHIKIMATE DEHYDROGENASE"/>
    <property type="match status" value="1"/>
</dbReference>
<dbReference type="SUPFAM" id="SSF51735">
    <property type="entry name" value="NAD(P)-binding Rossmann-fold domains"/>
    <property type="match status" value="1"/>
</dbReference>
<sequence>MPFEHHTLHRHCAVLGQPIAHSLSPVLHTAAYRAMGLDDWDYRSIEVGQDELEPFLDSLDDTWAGLSLTMPLKRTIQPYGEPSNLWARELGVANTVVFDGTGSNRALKLFNTDVYGIARAFEEAGNRQTQTGAAAHAHRTAVILGNGNTATSALAACAMMGDVADVVVAARHPDRNPGLAACGERHGMSVRLVPLADCIPDLAAADVAVNTIPAHGADMVAQALLDAGVDVHGMLLDVVYDPRPTALMRAWWKRGGIAIGGEEMLLYQAVAQVLLMMGHAQSEDFDHCSTRTQDRTLETAMRAALEEAL</sequence>
<dbReference type="CDD" id="cd01065">
    <property type="entry name" value="NAD_bind_Shikimate_DH"/>
    <property type="match status" value="1"/>
</dbReference>
<comment type="pathway">
    <text evidence="1">Metabolic intermediate biosynthesis; chorismate biosynthesis; chorismate from D-erythrose 4-phosphate and phosphoenolpyruvate: step 4/7.</text>
</comment>
<protein>
    <submittedName>
        <fullName evidence="4">Shikimate dehydrogenase</fullName>
    </submittedName>
</protein>
<dbReference type="GO" id="GO:0005829">
    <property type="term" value="C:cytosol"/>
    <property type="evidence" value="ECO:0007669"/>
    <property type="project" value="TreeGrafter"/>
</dbReference>
<dbReference type="InterPro" id="IPR036291">
    <property type="entry name" value="NAD(P)-bd_dom_sf"/>
</dbReference>
<dbReference type="PANTHER" id="PTHR21089:SF1">
    <property type="entry name" value="BIFUNCTIONAL 3-DEHYDROQUINATE DEHYDRATASE_SHIKIMATE DEHYDROGENASE, CHLOROPLASTIC"/>
    <property type="match status" value="1"/>
</dbReference>
<organism evidence="4 5">
    <name type="scientific">Bifidobacterium pseudolongum subsp. globosum</name>
    <dbReference type="NCBI Taxonomy" id="1690"/>
    <lineage>
        <taxon>Bacteria</taxon>
        <taxon>Bacillati</taxon>
        <taxon>Actinomycetota</taxon>
        <taxon>Actinomycetes</taxon>
        <taxon>Bifidobacteriales</taxon>
        <taxon>Bifidobacteriaceae</taxon>
        <taxon>Bifidobacterium</taxon>
    </lineage>
</organism>
<dbReference type="Proteomes" id="UP000233730">
    <property type="component" value="Unassembled WGS sequence"/>
</dbReference>
<accession>A0A2N3QIY6</accession>
<dbReference type="GO" id="GO:0004764">
    <property type="term" value="F:shikimate 3-dehydrogenase (NADP+) activity"/>
    <property type="evidence" value="ECO:0007669"/>
    <property type="project" value="InterPro"/>
</dbReference>
<dbReference type="EMBL" id="PCGZ01000003">
    <property type="protein sequence ID" value="PKU91439.1"/>
    <property type="molecule type" value="Genomic_DNA"/>
</dbReference>
<dbReference type="AlphaFoldDB" id="A0A2N3QIY6"/>
<dbReference type="GO" id="GO:0009073">
    <property type="term" value="P:aromatic amino acid family biosynthetic process"/>
    <property type="evidence" value="ECO:0007669"/>
    <property type="project" value="UniProtKB-KW"/>
</dbReference>
<evidence type="ECO:0000256" key="2">
    <source>
        <dbReference type="ARBA" id="ARBA00023141"/>
    </source>
</evidence>
<dbReference type="GO" id="GO:0019632">
    <property type="term" value="P:shikimate metabolic process"/>
    <property type="evidence" value="ECO:0007669"/>
    <property type="project" value="TreeGrafter"/>
</dbReference>
<feature type="domain" description="Shikimate dehydrogenase substrate binding N-terminal" evidence="3">
    <location>
        <begin position="14"/>
        <end position="96"/>
    </location>
</feature>
<dbReference type="Gene3D" id="3.40.50.720">
    <property type="entry name" value="NAD(P)-binding Rossmann-like Domain"/>
    <property type="match status" value="1"/>
</dbReference>
<proteinExistence type="predicted"/>
<reference evidence="4 5" key="1">
    <citation type="submission" date="2017-10" db="EMBL/GenBank/DDBJ databases">
        <title>Bifidobacterium genomics.</title>
        <authorList>
            <person name="Lugli G.A."/>
            <person name="Milani C."/>
            <person name="Mancabelli L."/>
        </authorList>
    </citation>
    <scope>NUCLEOTIDE SEQUENCE [LARGE SCALE GENOMIC DNA]</scope>
    <source>
        <strain evidence="4 5">1524B</strain>
    </source>
</reference>
<evidence type="ECO:0000313" key="4">
    <source>
        <dbReference type="EMBL" id="PKU91439.1"/>
    </source>
</evidence>
<dbReference type="InterPro" id="IPR013708">
    <property type="entry name" value="Shikimate_DH-bd_N"/>
</dbReference>
<dbReference type="RefSeq" id="WP_101429557.1">
    <property type="nucleotide sequence ID" value="NZ_PCGZ01000003.1"/>
</dbReference>
<evidence type="ECO:0000256" key="1">
    <source>
        <dbReference type="ARBA" id="ARBA00004871"/>
    </source>
</evidence>
<name>A0A2N3QIY6_9BIFI</name>